<feature type="compositionally biased region" description="Pro residues" evidence="1">
    <location>
        <begin position="10"/>
        <end position="20"/>
    </location>
</feature>
<accession>A0A835XY55</accession>
<feature type="region of interest" description="Disordered" evidence="1">
    <location>
        <begin position="1"/>
        <end position="24"/>
    </location>
</feature>
<protein>
    <recommendedName>
        <fullName evidence="2">Pherophorin domain-containing protein</fullName>
    </recommendedName>
</protein>
<dbReference type="InterPro" id="IPR024616">
    <property type="entry name" value="Pherophorin"/>
</dbReference>
<sequence>MGPGGGSPKSKPPPPRPSPKAGPSDISCRACLSWSAAGIDPLTSQYAPSTFAFPCDAKSTGYAVDFVQGAAKSAGVAFSGFTARDATCTGDALTLCGSILDGPSAGDELAMAMMADYWTAFMPLPDTNTQCQMFQLSRVSFAFTSETPQCVPLEPQMAPHCDILTKPDRFHSGPRDECRMFGSFSLGRPVSTTSTSRGTRYCAPVVSNGFDGSAKSGLDRAELFLNYTQRAKVLSVSTVAGSKTTSIAVKWGAPRYNMLLVGPLGWSDEQVVTLEPSICVEVASGTALPSLYPESSYGYLWGALFATGADVEPCSASFTGVTPWTSPKPSPSPSPKPSPKPSPSPIPKPSPKPSPSPSPKPSPNPSPKPSPN</sequence>
<dbReference type="PANTHER" id="PTHR48148">
    <property type="entry name" value="KERATINOCYTE PROLINE-RICH PROTEIN"/>
    <property type="match status" value="1"/>
</dbReference>
<comment type="caution">
    <text evidence="3">The sequence shown here is derived from an EMBL/GenBank/DDBJ whole genome shotgun (WGS) entry which is preliminary data.</text>
</comment>
<dbReference type="PANTHER" id="PTHR48148:SF2">
    <property type="entry name" value="PA14 DOMAIN-CONTAINING PROTEIN"/>
    <property type="match status" value="1"/>
</dbReference>
<evidence type="ECO:0000313" key="4">
    <source>
        <dbReference type="Proteomes" id="UP000612055"/>
    </source>
</evidence>
<reference evidence="3" key="1">
    <citation type="journal article" date="2020" name="bioRxiv">
        <title>Comparative genomics of Chlamydomonas.</title>
        <authorList>
            <person name="Craig R.J."/>
            <person name="Hasan A.R."/>
            <person name="Ness R.W."/>
            <person name="Keightley P.D."/>
        </authorList>
    </citation>
    <scope>NUCLEOTIDE SEQUENCE</scope>
    <source>
        <strain evidence="3">CCAP 11/70</strain>
    </source>
</reference>
<dbReference type="EMBL" id="JAEHOE010000092">
    <property type="protein sequence ID" value="KAG2487819.1"/>
    <property type="molecule type" value="Genomic_DNA"/>
</dbReference>
<dbReference type="Proteomes" id="UP000612055">
    <property type="component" value="Unassembled WGS sequence"/>
</dbReference>
<evidence type="ECO:0000313" key="3">
    <source>
        <dbReference type="EMBL" id="KAG2487819.1"/>
    </source>
</evidence>
<dbReference type="AlphaFoldDB" id="A0A835XY55"/>
<gene>
    <name evidence="3" type="ORF">HYH03_013663</name>
</gene>
<evidence type="ECO:0000256" key="1">
    <source>
        <dbReference type="SAM" id="MobiDB-lite"/>
    </source>
</evidence>
<organism evidence="3 4">
    <name type="scientific">Edaphochlamys debaryana</name>
    <dbReference type="NCBI Taxonomy" id="47281"/>
    <lineage>
        <taxon>Eukaryota</taxon>
        <taxon>Viridiplantae</taxon>
        <taxon>Chlorophyta</taxon>
        <taxon>core chlorophytes</taxon>
        <taxon>Chlorophyceae</taxon>
        <taxon>CS clade</taxon>
        <taxon>Chlamydomonadales</taxon>
        <taxon>Chlamydomonadales incertae sedis</taxon>
        <taxon>Edaphochlamys</taxon>
    </lineage>
</organism>
<keyword evidence="4" id="KW-1185">Reference proteome</keyword>
<name>A0A835XY55_9CHLO</name>
<feature type="compositionally biased region" description="Pro residues" evidence="1">
    <location>
        <begin position="326"/>
        <end position="372"/>
    </location>
</feature>
<feature type="domain" description="Pherophorin" evidence="2">
    <location>
        <begin position="183"/>
        <end position="312"/>
    </location>
</feature>
<feature type="region of interest" description="Disordered" evidence="1">
    <location>
        <begin position="322"/>
        <end position="372"/>
    </location>
</feature>
<dbReference type="Pfam" id="PF12499">
    <property type="entry name" value="DUF3707"/>
    <property type="match status" value="1"/>
</dbReference>
<evidence type="ECO:0000259" key="2">
    <source>
        <dbReference type="Pfam" id="PF12499"/>
    </source>
</evidence>
<proteinExistence type="predicted"/>